<evidence type="ECO:0000313" key="2">
    <source>
        <dbReference type="EMBL" id="MBC5835362.1"/>
    </source>
</evidence>
<dbReference type="PROSITE" id="PS50819">
    <property type="entry name" value="INTEIN_ENDONUCLEASE"/>
    <property type="match status" value="1"/>
</dbReference>
<dbReference type="InterPro" id="IPR004042">
    <property type="entry name" value="Intein_endonuc_central"/>
</dbReference>
<keyword evidence="3" id="KW-1185">Reference proteome</keyword>
<dbReference type="Gene3D" id="3.10.28.10">
    <property type="entry name" value="Homing endonucleases"/>
    <property type="match status" value="1"/>
</dbReference>
<dbReference type="EMBL" id="JACRUN010000006">
    <property type="protein sequence ID" value="MBC5835362.1"/>
    <property type="molecule type" value="Genomic_DNA"/>
</dbReference>
<evidence type="ECO:0000259" key="1">
    <source>
        <dbReference type="PROSITE" id="PS50819"/>
    </source>
</evidence>
<dbReference type="Proteomes" id="UP000605990">
    <property type="component" value="Unassembled WGS sequence"/>
</dbReference>
<dbReference type="RefSeq" id="WP_166125783.1">
    <property type="nucleotide sequence ID" value="NZ_JAANOQ010000002.1"/>
</dbReference>
<evidence type="ECO:0000313" key="3">
    <source>
        <dbReference type="Proteomes" id="UP000605990"/>
    </source>
</evidence>
<feature type="domain" description="DOD-type homing endonuclease" evidence="1">
    <location>
        <begin position="22"/>
        <end position="164"/>
    </location>
</feature>
<comment type="caution">
    <text evidence="2">The sequence shown here is derived from an EMBL/GenBank/DDBJ whole genome shotgun (WGS) entry which is preliminary data.</text>
</comment>
<dbReference type="InterPro" id="IPR004860">
    <property type="entry name" value="LAGLIDADG_dom"/>
</dbReference>
<sequence>MKEFIYYDFDVFDDFDCDTAFLLGMIFTDGSLYEYSNTGKQFIRIINKNKYLIENCRDILKSNLEIHYVKEREYNGIKQGGFYYLHISNEDIIDELIEFGMCEKKNSNIKFPYLPDELYPHFIRGLWAGSGSIALSKNAIASAFSSCSFEFILDLEKQLNKIGLTKRNINTNKHTKTENFYIKYSVNDTKKLYDYIYKNVTPLTIYKLHQEKLFSFFEEKIVKNPINEMKSIKLPKRKMIRK</sequence>
<proteinExistence type="predicted"/>
<reference evidence="2 3" key="1">
    <citation type="submission" date="2020-08" db="EMBL/GenBank/DDBJ databases">
        <title>Description of novel Flavobacterium F-408 isolate.</title>
        <authorList>
            <person name="Saticioglu I.B."/>
            <person name="Duman M."/>
            <person name="Altun S."/>
        </authorList>
    </citation>
    <scope>NUCLEOTIDE SEQUENCE [LARGE SCALE GENOMIC DNA]</scope>
    <source>
        <strain evidence="2 3">F-408</strain>
    </source>
</reference>
<dbReference type="SUPFAM" id="SSF55608">
    <property type="entry name" value="Homing endonucleases"/>
    <property type="match status" value="2"/>
</dbReference>
<dbReference type="Pfam" id="PF14528">
    <property type="entry name" value="LAGLIDADG_3"/>
    <property type="match status" value="1"/>
</dbReference>
<organism evidence="2 3">
    <name type="scientific">Flavobacterium bernardetii</name>
    <dbReference type="NCBI Taxonomy" id="2813823"/>
    <lineage>
        <taxon>Bacteria</taxon>
        <taxon>Pseudomonadati</taxon>
        <taxon>Bacteroidota</taxon>
        <taxon>Flavobacteriia</taxon>
        <taxon>Flavobacteriales</taxon>
        <taxon>Flavobacteriaceae</taxon>
        <taxon>Flavobacterium</taxon>
    </lineage>
</organism>
<dbReference type="InterPro" id="IPR027434">
    <property type="entry name" value="Homing_endonucl"/>
</dbReference>
<protein>
    <recommendedName>
        <fullName evidence="1">DOD-type homing endonuclease domain-containing protein</fullName>
    </recommendedName>
</protein>
<gene>
    <name evidence="2" type="ORF">H8R27_10755</name>
</gene>
<accession>A0ABR7J0C4</accession>
<name>A0ABR7J0C4_9FLAO</name>